<feature type="transmembrane region" description="Helical" evidence="1">
    <location>
        <begin position="113"/>
        <end position="134"/>
    </location>
</feature>
<dbReference type="NCBIfam" id="NF041622">
    <property type="entry name" value="KwaA"/>
    <property type="match status" value="1"/>
</dbReference>
<organism evidence="2 3">
    <name type="scientific">Paenimyroides baculatum</name>
    <dbReference type="NCBI Taxonomy" id="2608000"/>
    <lineage>
        <taxon>Bacteria</taxon>
        <taxon>Pseudomonadati</taxon>
        <taxon>Bacteroidota</taxon>
        <taxon>Flavobacteriia</taxon>
        <taxon>Flavobacteriales</taxon>
        <taxon>Flavobacteriaceae</taxon>
        <taxon>Paenimyroides</taxon>
    </lineage>
</organism>
<evidence type="ECO:0000256" key="1">
    <source>
        <dbReference type="SAM" id="Phobius"/>
    </source>
</evidence>
<keyword evidence="1" id="KW-1133">Transmembrane helix</keyword>
<proteinExistence type="predicted"/>
<reference evidence="2 3" key="1">
    <citation type="submission" date="2019-09" db="EMBL/GenBank/DDBJ databases">
        <title>Genome sequence and assembly of Flavobacterium sp.</title>
        <authorList>
            <person name="Chhetri G."/>
        </authorList>
    </citation>
    <scope>NUCLEOTIDE SEQUENCE [LARGE SCALE GENOMIC DNA]</scope>
    <source>
        <strain evidence="2 3">SNL9</strain>
    </source>
</reference>
<feature type="transmembrane region" description="Helical" evidence="1">
    <location>
        <begin position="47"/>
        <end position="70"/>
    </location>
</feature>
<feature type="transmembrane region" description="Helical" evidence="1">
    <location>
        <begin position="91"/>
        <end position="107"/>
    </location>
</feature>
<comment type="caution">
    <text evidence="2">The sequence shown here is derived from an EMBL/GenBank/DDBJ whole genome shotgun (WGS) entry which is preliminary data.</text>
</comment>
<gene>
    <name evidence="2" type="ORF">F0460_04270</name>
</gene>
<keyword evidence="1" id="KW-0812">Transmembrane</keyword>
<name>A0A5M6CYB5_9FLAO</name>
<evidence type="ECO:0000313" key="3">
    <source>
        <dbReference type="Proteomes" id="UP000325141"/>
    </source>
</evidence>
<evidence type="ECO:0000313" key="2">
    <source>
        <dbReference type="EMBL" id="KAA5537885.1"/>
    </source>
</evidence>
<dbReference type="AlphaFoldDB" id="A0A5M6CYB5"/>
<keyword evidence="3" id="KW-1185">Reference proteome</keyword>
<sequence length="189" mass="22192">MMRKIGLFILSLWLFFILTIIITIQIPVYFAEDYVFIGWYEFLSTNIIPIFCLLGIIGGFASFFDFKYVLKDATNMPFSINKIENINYEHLTFLTTYIVPLVCFNFVEIRYQIVLMIVIIVICAIYVKTDLFYANPTLALLGFKIYKIDGNFEDGIREGIILISKDNLIKNQRCDYLKLDDRIYYAKIK</sequence>
<dbReference type="Proteomes" id="UP000325141">
    <property type="component" value="Unassembled WGS sequence"/>
</dbReference>
<dbReference type="RefSeq" id="WP_150010587.1">
    <property type="nucleotide sequence ID" value="NZ_VWSG01000002.1"/>
</dbReference>
<accession>A0A5M6CYB5</accession>
<protein>
    <submittedName>
        <fullName evidence="2">Uncharacterized protein</fullName>
    </submittedName>
</protein>
<dbReference type="EMBL" id="VWSG01000002">
    <property type="protein sequence ID" value="KAA5537885.1"/>
    <property type="molecule type" value="Genomic_DNA"/>
</dbReference>
<keyword evidence="1" id="KW-0472">Membrane</keyword>
<dbReference type="InterPro" id="IPR048118">
    <property type="entry name" value="KwaA"/>
</dbReference>